<gene>
    <name evidence="1" type="ORF">OsI_33951</name>
</gene>
<dbReference type="GO" id="GO:0097196">
    <property type="term" value="C:Shu complex"/>
    <property type="evidence" value="ECO:0007669"/>
    <property type="project" value="TreeGrafter"/>
</dbReference>
<dbReference type="SUPFAM" id="SSF52540">
    <property type="entry name" value="P-loop containing nucleoside triphosphate hydrolases"/>
    <property type="match status" value="1"/>
</dbReference>
<dbReference type="Proteomes" id="UP000007015">
    <property type="component" value="Chromosome 10"/>
</dbReference>
<protein>
    <submittedName>
        <fullName evidence="1">Uncharacterized protein</fullName>
    </submittedName>
</protein>
<dbReference type="OMA" id="CHNAINY"/>
<dbReference type="EMBL" id="CM000135">
    <property type="protein sequence ID" value="EEC67130.1"/>
    <property type="molecule type" value="Genomic_DNA"/>
</dbReference>
<dbReference type="Gene3D" id="3.40.50.300">
    <property type="entry name" value="P-loop containing nucleotide triphosphate hydrolases"/>
    <property type="match status" value="1"/>
</dbReference>
<dbReference type="STRING" id="39946.B8BHD1"/>
<dbReference type="PANTHER" id="PTHR28653:SF1">
    <property type="entry name" value="ATPASE SWSAP1"/>
    <property type="match status" value="1"/>
</dbReference>
<organism evidence="1 2">
    <name type="scientific">Oryza sativa subsp. indica</name>
    <name type="common">Rice</name>
    <dbReference type="NCBI Taxonomy" id="39946"/>
    <lineage>
        <taxon>Eukaryota</taxon>
        <taxon>Viridiplantae</taxon>
        <taxon>Streptophyta</taxon>
        <taxon>Embryophyta</taxon>
        <taxon>Tracheophyta</taxon>
        <taxon>Spermatophyta</taxon>
        <taxon>Magnoliopsida</taxon>
        <taxon>Liliopsida</taxon>
        <taxon>Poales</taxon>
        <taxon>Poaceae</taxon>
        <taxon>BOP clade</taxon>
        <taxon>Oryzoideae</taxon>
        <taxon>Oryzeae</taxon>
        <taxon>Oryzinae</taxon>
        <taxon>Oryza</taxon>
        <taxon>Oryza sativa</taxon>
    </lineage>
</organism>
<proteinExistence type="predicted"/>
<dbReference type="GO" id="GO:0000724">
    <property type="term" value="P:double-strand break repair via homologous recombination"/>
    <property type="evidence" value="ECO:0007669"/>
    <property type="project" value="TreeGrafter"/>
</dbReference>
<dbReference type="HOGENOM" id="CLU_1621903_0_0_1"/>
<evidence type="ECO:0000313" key="2">
    <source>
        <dbReference type="Proteomes" id="UP000007015"/>
    </source>
</evidence>
<dbReference type="AlphaFoldDB" id="B8BHD1"/>
<reference evidence="1 2" key="1">
    <citation type="journal article" date="2005" name="PLoS Biol.">
        <title>The genomes of Oryza sativa: a history of duplications.</title>
        <authorList>
            <person name="Yu J."/>
            <person name="Wang J."/>
            <person name="Lin W."/>
            <person name="Li S."/>
            <person name="Li H."/>
            <person name="Zhou J."/>
            <person name="Ni P."/>
            <person name="Dong W."/>
            <person name="Hu S."/>
            <person name="Zeng C."/>
            <person name="Zhang J."/>
            <person name="Zhang Y."/>
            <person name="Li R."/>
            <person name="Xu Z."/>
            <person name="Li S."/>
            <person name="Li X."/>
            <person name="Zheng H."/>
            <person name="Cong L."/>
            <person name="Lin L."/>
            <person name="Yin J."/>
            <person name="Geng J."/>
            <person name="Li G."/>
            <person name="Shi J."/>
            <person name="Liu J."/>
            <person name="Lv H."/>
            <person name="Li J."/>
            <person name="Wang J."/>
            <person name="Deng Y."/>
            <person name="Ran L."/>
            <person name="Shi X."/>
            <person name="Wang X."/>
            <person name="Wu Q."/>
            <person name="Li C."/>
            <person name="Ren X."/>
            <person name="Wang J."/>
            <person name="Wang X."/>
            <person name="Li D."/>
            <person name="Liu D."/>
            <person name="Zhang X."/>
            <person name="Ji Z."/>
            <person name="Zhao W."/>
            <person name="Sun Y."/>
            <person name="Zhang Z."/>
            <person name="Bao J."/>
            <person name="Han Y."/>
            <person name="Dong L."/>
            <person name="Ji J."/>
            <person name="Chen P."/>
            <person name="Wu S."/>
            <person name="Liu J."/>
            <person name="Xiao Y."/>
            <person name="Bu D."/>
            <person name="Tan J."/>
            <person name="Yang L."/>
            <person name="Ye C."/>
            <person name="Zhang J."/>
            <person name="Xu J."/>
            <person name="Zhou Y."/>
            <person name="Yu Y."/>
            <person name="Zhang B."/>
            <person name="Zhuang S."/>
            <person name="Wei H."/>
            <person name="Liu B."/>
            <person name="Lei M."/>
            <person name="Yu H."/>
            <person name="Li Y."/>
            <person name="Xu H."/>
            <person name="Wei S."/>
            <person name="He X."/>
            <person name="Fang L."/>
            <person name="Zhang Z."/>
            <person name="Zhang Y."/>
            <person name="Huang X."/>
            <person name="Su Z."/>
            <person name="Tong W."/>
            <person name="Li J."/>
            <person name="Tong Z."/>
            <person name="Li S."/>
            <person name="Ye J."/>
            <person name="Wang L."/>
            <person name="Fang L."/>
            <person name="Lei T."/>
            <person name="Chen C."/>
            <person name="Chen H."/>
            <person name="Xu Z."/>
            <person name="Li H."/>
            <person name="Huang H."/>
            <person name="Zhang F."/>
            <person name="Xu H."/>
            <person name="Li N."/>
            <person name="Zhao C."/>
            <person name="Li S."/>
            <person name="Dong L."/>
            <person name="Huang Y."/>
            <person name="Li L."/>
            <person name="Xi Y."/>
            <person name="Qi Q."/>
            <person name="Li W."/>
            <person name="Zhang B."/>
            <person name="Hu W."/>
            <person name="Zhang Y."/>
            <person name="Tian X."/>
            <person name="Jiao Y."/>
            <person name="Liang X."/>
            <person name="Jin J."/>
            <person name="Gao L."/>
            <person name="Zheng W."/>
            <person name="Hao B."/>
            <person name="Liu S."/>
            <person name="Wang W."/>
            <person name="Yuan L."/>
            <person name="Cao M."/>
            <person name="McDermott J."/>
            <person name="Samudrala R."/>
            <person name="Wang J."/>
            <person name="Wong G.K."/>
            <person name="Yang H."/>
        </authorList>
    </citation>
    <scope>NUCLEOTIDE SEQUENCE [LARGE SCALE GENOMIC DNA]</scope>
    <source>
        <strain evidence="2">cv. 93-11</strain>
    </source>
</reference>
<evidence type="ECO:0000313" key="1">
    <source>
        <dbReference type="EMBL" id="EEC67130.1"/>
    </source>
</evidence>
<accession>B8BHD1</accession>
<keyword evidence="2" id="KW-1185">Reference proteome</keyword>
<name>B8BHD1_ORYSI</name>
<dbReference type="PANTHER" id="PTHR28653">
    <property type="match status" value="1"/>
</dbReference>
<dbReference type="GO" id="GO:0003697">
    <property type="term" value="F:single-stranded DNA binding"/>
    <property type="evidence" value="ECO:0007669"/>
    <property type="project" value="TreeGrafter"/>
</dbReference>
<sequence length="199" mass="22074">MVHRFFSCTGATRPPAPENADITLVSGPSCCGKTSLLFQFAINRATESGRGVVFICRKGRLENSPPFLSQGIDLSHSVLQRIHIKYIEDDEGIRKYFAAFHLLGSFPAAVIIDDFADFFSERSCQQRYGNARARDLAVVRILALCQNAVAHANLDIYSLHFISIFEILFDEVMGMDPTYSRALAVQIVGPGKEEQPSTQ</sequence>
<dbReference type="InterPro" id="IPR027417">
    <property type="entry name" value="P-loop_NTPase"/>
</dbReference>
<dbReference type="Gramene" id="BGIOSGA033095-TA">
    <property type="protein sequence ID" value="BGIOSGA033095-PA"/>
    <property type="gene ID" value="BGIOSGA033095"/>
</dbReference>